<dbReference type="InterPro" id="IPR025476">
    <property type="entry name" value="Helitron_helicase-like"/>
</dbReference>
<dbReference type="PANTHER" id="PTHR45786">
    <property type="entry name" value="DNA BINDING PROTEIN-LIKE"/>
    <property type="match status" value="1"/>
</dbReference>
<accession>A0A9W6YB18</accession>
<dbReference type="AlphaFoldDB" id="A0A9W6YB18"/>
<dbReference type="PANTHER" id="PTHR45786:SF74">
    <property type="entry name" value="ATP-DEPENDENT DNA HELICASE"/>
    <property type="match status" value="1"/>
</dbReference>
<dbReference type="OrthoDB" id="120387at2759"/>
<dbReference type="Pfam" id="PF14214">
    <property type="entry name" value="Helitron_like_N"/>
    <property type="match status" value="1"/>
</dbReference>
<keyword evidence="3" id="KW-1185">Reference proteome</keyword>
<proteinExistence type="predicted"/>
<comment type="caution">
    <text evidence="2">The sequence shown here is derived from an EMBL/GenBank/DDBJ whole genome shotgun (WGS) entry which is preliminary data.</text>
</comment>
<organism evidence="2 3">
    <name type="scientific">Phytophthora fragariaefolia</name>
    <dbReference type="NCBI Taxonomy" id="1490495"/>
    <lineage>
        <taxon>Eukaryota</taxon>
        <taxon>Sar</taxon>
        <taxon>Stramenopiles</taxon>
        <taxon>Oomycota</taxon>
        <taxon>Peronosporomycetes</taxon>
        <taxon>Peronosporales</taxon>
        <taxon>Peronosporaceae</taxon>
        <taxon>Phytophthora</taxon>
    </lineage>
</organism>
<dbReference type="Proteomes" id="UP001165121">
    <property type="component" value="Unassembled WGS sequence"/>
</dbReference>
<sequence length="184" mass="21321">MQQRAERRRGIFADLDPGTLLDIEQMMTEVNPFAQQFLNSTERLRQDQSEGKYVVDMVYRQHEKRSNPPELRADQYCGFQDALLSETTVELGEGEALLSEYNRETGTLQHPDQPRRRSGHFLNLDQIGKRVVLPSTHPGGPRHMFKSYQYAMAVVREFGKPDVFVMMTCSPTWDEIEEKIPDEN</sequence>
<feature type="domain" description="Helitron helicase-like" evidence="1">
    <location>
        <begin position="52"/>
        <end position="180"/>
    </location>
</feature>
<evidence type="ECO:0000313" key="3">
    <source>
        <dbReference type="Proteomes" id="UP001165121"/>
    </source>
</evidence>
<evidence type="ECO:0000259" key="1">
    <source>
        <dbReference type="Pfam" id="PF14214"/>
    </source>
</evidence>
<evidence type="ECO:0000313" key="2">
    <source>
        <dbReference type="EMBL" id="GMF62047.1"/>
    </source>
</evidence>
<reference evidence="2" key="1">
    <citation type="submission" date="2023-04" db="EMBL/GenBank/DDBJ databases">
        <title>Phytophthora fragariaefolia NBRC 109709.</title>
        <authorList>
            <person name="Ichikawa N."/>
            <person name="Sato H."/>
            <person name="Tonouchi N."/>
        </authorList>
    </citation>
    <scope>NUCLEOTIDE SEQUENCE</scope>
    <source>
        <strain evidence="2">NBRC 109709</strain>
    </source>
</reference>
<name>A0A9W6YB18_9STRA</name>
<gene>
    <name evidence="2" type="ORF">Pfra01_002705200</name>
</gene>
<dbReference type="EMBL" id="BSXT01006153">
    <property type="protein sequence ID" value="GMF62047.1"/>
    <property type="molecule type" value="Genomic_DNA"/>
</dbReference>
<protein>
    <submittedName>
        <fullName evidence="2">Unnamed protein product</fullName>
    </submittedName>
</protein>